<proteinExistence type="predicted"/>
<evidence type="ECO:0008006" key="4">
    <source>
        <dbReference type="Google" id="ProtNLM"/>
    </source>
</evidence>
<comment type="caution">
    <text evidence="2">The sequence shown here is derived from an EMBL/GenBank/DDBJ whole genome shotgun (WGS) entry which is preliminary data.</text>
</comment>
<organism evidence="2 3">
    <name type="scientific">Spirosoma profusum</name>
    <dbReference type="NCBI Taxonomy" id="2771354"/>
    <lineage>
        <taxon>Bacteria</taxon>
        <taxon>Pseudomonadati</taxon>
        <taxon>Bacteroidota</taxon>
        <taxon>Cytophagia</taxon>
        <taxon>Cytophagales</taxon>
        <taxon>Cytophagaceae</taxon>
        <taxon>Spirosoma</taxon>
    </lineage>
</organism>
<dbReference type="InterPro" id="IPR011050">
    <property type="entry name" value="Pectin_lyase_fold/virulence"/>
</dbReference>
<evidence type="ECO:0000256" key="1">
    <source>
        <dbReference type="SAM" id="MobiDB-lite"/>
    </source>
</evidence>
<feature type="compositionally biased region" description="Basic residues" evidence="1">
    <location>
        <begin position="224"/>
        <end position="236"/>
    </location>
</feature>
<gene>
    <name evidence="2" type="ORF">IC229_26195</name>
</gene>
<accession>A0A926Y3J5</accession>
<dbReference type="SUPFAM" id="SSF51126">
    <property type="entry name" value="Pectin lyase-like"/>
    <property type="match status" value="1"/>
</dbReference>
<dbReference type="Proteomes" id="UP000598820">
    <property type="component" value="Unassembled WGS sequence"/>
</dbReference>
<protein>
    <recommendedName>
        <fullName evidence="4">DUF1565 domain-containing protein</fullName>
    </recommendedName>
</protein>
<dbReference type="InterPro" id="IPR012334">
    <property type="entry name" value="Pectin_lyas_fold"/>
</dbReference>
<sequence length="254" mass="27920">MQAASTFNLARPPRRWYLFCLLSVFSLATYGQGRIWYVKADSSAANTGSSWQTATSFHKALRGAQAGDQVWLAQGTYRQYLPSQQPPPLDNNPATIAKHNYVARQFFLIPSGVKVYGHFAGNETALAQRHGSKTLLYGMPYVSHVIVFKNAAQGTLLDGVNFQTQSAPPDYSLRPDDGLTTVGGAPGADTRQVGLNILNYAENGTSRPTLNDCVLDQGLSREGGHHHQPGHRRHRPGQPAGAQQHHWQFGRRDD</sequence>
<name>A0A926Y3J5_9BACT</name>
<dbReference type="AlphaFoldDB" id="A0A926Y3J5"/>
<reference evidence="2" key="1">
    <citation type="submission" date="2020-09" db="EMBL/GenBank/DDBJ databases">
        <authorList>
            <person name="Kim M.K."/>
        </authorList>
    </citation>
    <scope>NUCLEOTIDE SEQUENCE</scope>
    <source>
        <strain evidence="2">BT702</strain>
    </source>
</reference>
<dbReference type="EMBL" id="JACWZY010000028">
    <property type="protein sequence ID" value="MBD2704162.1"/>
    <property type="molecule type" value="Genomic_DNA"/>
</dbReference>
<evidence type="ECO:0000313" key="3">
    <source>
        <dbReference type="Proteomes" id="UP000598820"/>
    </source>
</evidence>
<evidence type="ECO:0000313" key="2">
    <source>
        <dbReference type="EMBL" id="MBD2704162.1"/>
    </source>
</evidence>
<dbReference type="Gene3D" id="2.160.20.10">
    <property type="entry name" value="Single-stranded right-handed beta-helix, Pectin lyase-like"/>
    <property type="match status" value="1"/>
</dbReference>
<feature type="region of interest" description="Disordered" evidence="1">
    <location>
        <begin position="217"/>
        <end position="254"/>
    </location>
</feature>
<keyword evidence="3" id="KW-1185">Reference proteome</keyword>
<dbReference type="RefSeq" id="WP_190890502.1">
    <property type="nucleotide sequence ID" value="NZ_JACWZY010000028.1"/>
</dbReference>